<feature type="transmembrane region" description="Helical" evidence="1">
    <location>
        <begin position="9"/>
        <end position="30"/>
    </location>
</feature>
<keyword evidence="1" id="KW-0472">Membrane</keyword>
<gene>
    <name evidence="2" type="ORF">FIBSPDRAFT_1037748</name>
</gene>
<dbReference type="EMBL" id="KV417490">
    <property type="protein sequence ID" value="KZP31298.1"/>
    <property type="molecule type" value="Genomic_DNA"/>
</dbReference>
<sequence length="239" mass="25337">MINGFAKFCVLYLAPLVMLTAFLLSLFALLSPSVMLHDQVALLTVTPSTALTNPQGSAGDGPSVFMGALGSCSRSSFDAAVNCTVTSISPVYDTSVLPESASSNILSAPPSTAPTFIAVAISFSFLFMIMFILVSFRHLMSGKFAEKLDSAMVHQITAWIGVFGFMVGLTAFLIVRMWFEKAIDDFNKAIIAQGDKGPHLIASAGNGFIMVWVAYAFYAIPLIASLAKINVQATAGKGV</sequence>
<reference evidence="2 3" key="1">
    <citation type="journal article" date="2016" name="Mol. Biol. Evol.">
        <title>Comparative Genomics of Early-Diverging Mushroom-Forming Fungi Provides Insights into the Origins of Lignocellulose Decay Capabilities.</title>
        <authorList>
            <person name="Nagy L.G."/>
            <person name="Riley R."/>
            <person name="Tritt A."/>
            <person name="Adam C."/>
            <person name="Daum C."/>
            <person name="Floudas D."/>
            <person name="Sun H."/>
            <person name="Yadav J.S."/>
            <person name="Pangilinan J."/>
            <person name="Larsson K.H."/>
            <person name="Matsuura K."/>
            <person name="Barry K."/>
            <person name="Labutti K."/>
            <person name="Kuo R."/>
            <person name="Ohm R.A."/>
            <person name="Bhattacharya S.S."/>
            <person name="Shirouzu T."/>
            <person name="Yoshinaga Y."/>
            <person name="Martin F.M."/>
            <person name="Grigoriev I.V."/>
            <person name="Hibbett D.S."/>
        </authorList>
    </citation>
    <scope>NUCLEOTIDE SEQUENCE [LARGE SCALE GENOMIC DNA]</scope>
    <source>
        <strain evidence="2 3">CBS 109695</strain>
    </source>
</reference>
<keyword evidence="1" id="KW-1133">Transmembrane helix</keyword>
<dbReference type="Proteomes" id="UP000076532">
    <property type="component" value="Unassembled WGS sequence"/>
</dbReference>
<protein>
    <submittedName>
        <fullName evidence="2">Uncharacterized protein</fullName>
    </submittedName>
</protein>
<evidence type="ECO:0000256" key="1">
    <source>
        <dbReference type="SAM" id="Phobius"/>
    </source>
</evidence>
<feature type="transmembrane region" description="Helical" evidence="1">
    <location>
        <begin position="116"/>
        <end position="136"/>
    </location>
</feature>
<dbReference type="AlphaFoldDB" id="A0A166U4A1"/>
<keyword evidence="3" id="KW-1185">Reference proteome</keyword>
<name>A0A166U4A1_9AGAM</name>
<feature type="transmembrane region" description="Helical" evidence="1">
    <location>
        <begin position="156"/>
        <end position="179"/>
    </location>
</feature>
<evidence type="ECO:0000313" key="2">
    <source>
        <dbReference type="EMBL" id="KZP31298.1"/>
    </source>
</evidence>
<proteinExistence type="predicted"/>
<keyword evidence="1" id="KW-0812">Transmembrane</keyword>
<feature type="transmembrane region" description="Helical" evidence="1">
    <location>
        <begin position="199"/>
        <end position="220"/>
    </location>
</feature>
<dbReference type="OrthoDB" id="2575000at2759"/>
<evidence type="ECO:0000313" key="3">
    <source>
        <dbReference type="Proteomes" id="UP000076532"/>
    </source>
</evidence>
<organism evidence="2 3">
    <name type="scientific">Athelia psychrophila</name>
    <dbReference type="NCBI Taxonomy" id="1759441"/>
    <lineage>
        <taxon>Eukaryota</taxon>
        <taxon>Fungi</taxon>
        <taxon>Dikarya</taxon>
        <taxon>Basidiomycota</taxon>
        <taxon>Agaricomycotina</taxon>
        <taxon>Agaricomycetes</taxon>
        <taxon>Agaricomycetidae</taxon>
        <taxon>Atheliales</taxon>
        <taxon>Atheliaceae</taxon>
        <taxon>Athelia</taxon>
    </lineage>
</organism>
<accession>A0A166U4A1</accession>